<protein>
    <submittedName>
        <fullName evidence="2">Uncharacterized protein</fullName>
    </submittedName>
</protein>
<organism evidence="2 3">
    <name type="scientific">Tenebrio molitor</name>
    <name type="common">Yellow mealworm beetle</name>
    <dbReference type="NCBI Taxonomy" id="7067"/>
    <lineage>
        <taxon>Eukaryota</taxon>
        <taxon>Metazoa</taxon>
        <taxon>Ecdysozoa</taxon>
        <taxon>Arthropoda</taxon>
        <taxon>Hexapoda</taxon>
        <taxon>Insecta</taxon>
        <taxon>Pterygota</taxon>
        <taxon>Neoptera</taxon>
        <taxon>Endopterygota</taxon>
        <taxon>Coleoptera</taxon>
        <taxon>Polyphaga</taxon>
        <taxon>Cucujiformia</taxon>
        <taxon>Tenebrionidae</taxon>
        <taxon>Tenebrio</taxon>
    </lineage>
</organism>
<gene>
    <name evidence="2" type="ORF">GEV33_004103</name>
</gene>
<sequence length="372" mass="41432">MEALSLLRRPSASCGVRGSAVLLPLRPLLIPVEMKKEGQKNRKLDGSAGTGPAKGPLGVRSFFYFGATKSQKKSVTPKIRKFRLSWGSKRYAIQHETENHATLLAGTGDFVKIPKIGAIHKRNADTKFTQSRYFCERGRVASKRELIALPKKSLTSLGEGKQTLTAVDRRNIENRQKNQNKGTKRPPPSIIDENRRSRPSPGVLGDEESSVKEGEKKMSRDEKVKGIYGVGVKKKGKAVKKEEDRKARNFSGEGPSCLFSWGQTKRKRRKADKENQKRRQGDATGLRGTFPGHPRPFHLTFTDIHNNIYTPMGALPDGTRTRADLAVVAERVLILPSTTLPSAPERHTHTSMARRRFLPLKKSSPFGGIRTH</sequence>
<evidence type="ECO:0000313" key="2">
    <source>
        <dbReference type="EMBL" id="KAH0818688.1"/>
    </source>
</evidence>
<feature type="region of interest" description="Disordered" evidence="1">
    <location>
        <begin position="160"/>
        <end position="294"/>
    </location>
</feature>
<evidence type="ECO:0000313" key="3">
    <source>
        <dbReference type="Proteomes" id="UP000719412"/>
    </source>
</evidence>
<comment type="caution">
    <text evidence="2">The sequence shown here is derived from an EMBL/GenBank/DDBJ whole genome shotgun (WGS) entry which is preliminary data.</text>
</comment>
<dbReference type="EMBL" id="JABDTM020016877">
    <property type="protein sequence ID" value="KAH0818688.1"/>
    <property type="molecule type" value="Genomic_DNA"/>
</dbReference>
<name>A0A8J6HS88_TENMO</name>
<proteinExistence type="predicted"/>
<reference evidence="2" key="1">
    <citation type="journal article" date="2020" name="J Insects Food Feed">
        <title>The yellow mealworm (Tenebrio molitor) genome: a resource for the emerging insects as food and feed industry.</title>
        <authorList>
            <person name="Eriksson T."/>
            <person name="Andere A."/>
            <person name="Kelstrup H."/>
            <person name="Emery V."/>
            <person name="Picard C."/>
        </authorList>
    </citation>
    <scope>NUCLEOTIDE SEQUENCE</scope>
    <source>
        <strain evidence="2">Stoneville</strain>
        <tissue evidence="2">Whole head</tissue>
    </source>
</reference>
<feature type="region of interest" description="Disordered" evidence="1">
    <location>
        <begin position="340"/>
        <end position="372"/>
    </location>
</feature>
<dbReference type="AlphaFoldDB" id="A0A8J6HS88"/>
<evidence type="ECO:0000256" key="1">
    <source>
        <dbReference type="SAM" id="MobiDB-lite"/>
    </source>
</evidence>
<reference evidence="2" key="2">
    <citation type="submission" date="2021-08" db="EMBL/GenBank/DDBJ databases">
        <authorList>
            <person name="Eriksson T."/>
        </authorList>
    </citation>
    <scope>NUCLEOTIDE SEQUENCE</scope>
    <source>
        <strain evidence="2">Stoneville</strain>
        <tissue evidence="2">Whole head</tissue>
    </source>
</reference>
<keyword evidence="3" id="KW-1185">Reference proteome</keyword>
<accession>A0A8J6HS88</accession>
<feature type="compositionally biased region" description="Basic and acidic residues" evidence="1">
    <location>
        <begin position="167"/>
        <end position="176"/>
    </location>
</feature>
<feature type="compositionally biased region" description="Basic and acidic residues" evidence="1">
    <location>
        <begin position="209"/>
        <end position="225"/>
    </location>
</feature>
<dbReference type="Proteomes" id="UP000719412">
    <property type="component" value="Unassembled WGS sequence"/>
</dbReference>
<feature type="compositionally biased region" description="Basic and acidic residues" evidence="1">
    <location>
        <begin position="271"/>
        <end position="281"/>
    </location>
</feature>